<evidence type="ECO:0000313" key="3">
    <source>
        <dbReference type="Proteomes" id="UP000193228"/>
    </source>
</evidence>
<evidence type="ECO:0000259" key="1">
    <source>
        <dbReference type="Pfam" id="PF10908"/>
    </source>
</evidence>
<organism evidence="2 3">
    <name type="scientific">Paraburkholderia susongensis</name>
    <dbReference type="NCBI Taxonomy" id="1515439"/>
    <lineage>
        <taxon>Bacteria</taxon>
        <taxon>Pseudomonadati</taxon>
        <taxon>Pseudomonadota</taxon>
        <taxon>Betaproteobacteria</taxon>
        <taxon>Burkholderiales</taxon>
        <taxon>Burkholderiaceae</taxon>
        <taxon>Paraburkholderia</taxon>
    </lineage>
</organism>
<proteinExistence type="predicted"/>
<protein>
    <recommendedName>
        <fullName evidence="1">Tlde1 domain-containing protein</fullName>
    </recommendedName>
</protein>
<dbReference type="EMBL" id="FXAT01000003">
    <property type="protein sequence ID" value="SMG39130.1"/>
    <property type="molecule type" value="Genomic_DNA"/>
</dbReference>
<dbReference type="InterPro" id="IPR021225">
    <property type="entry name" value="Tlde1_dom"/>
</dbReference>
<dbReference type="Pfam" id="PF10908">
    <property type="entry name" value="Tlde1_dom"/>
    <property type="match status" value="1"/>
</dbReference>
<dbReference type="AlphaFoldDB" id="A0A1X7KE11"/>
<reference evidence="3" key="1">
    <citation type="submission" date="2017-04" db="EMBL/GenBank/DDBJ databases">
        <authorList>
            <person name="Varghese N."/>
            <person name="Submissions S."/>
        </authorList>
    </citation>
    <scope>NUCLEOTIDE SEQUENCE [LARGE SCALE GENOMIC DNA]</scope>
    <source>
        <strain evidence="3">LMG 29540</strain>
    </source>
</reference>
<evidence type="ECO:0000313" key="2">
    <source>
        <dbReference type="EMBL" id="SMG39130.1"/>
    </source>
</evidence>
<gene>
    <name evidence="2" type="ORF">SAMN06265784_103636</name>
</gene>
<name>A0A1X7KE11_9BURK</name>
<accession>A0A1X7KE11</accession>
<dbReference type="STRING" id="1515439.SAMN06265784_103636"/>
<sequence>MSMLVCPGFGSVAAFSGNGRYVDDPDFTNVVEEGAIPKGVYYIVDRESGGHLGWLLDAAKDWWAATHRAQWFALYRDDGAIDDWTFVEGIKRGNFRLHPVGRFGASDGCITLPSREQFKTLRSYLKAQSPAFVPGTVTRYYGTVEVQ</sequence>
<keyword evidence="3" id="KW-1185">Reference proteome</keyword>
<dbReference type="Proteomes" id="UP000193228">
    <property type="component" value="Unassembled WGS sequence"/>
</dbReference>
<feature type="domain" description="Tlde1" evidence="1">
    <location>
        <begin position="12"/>
        <end position="135"/>
    </location>
</feature>